<dbReference type="InterPro" id="IPR009057">
    <property type="entry name" value="Homeodomain-like_sf"/>
</dbReference>
<dbReference type="Proteomes" id="UP000315540">
    <property type="component" value="Unassembled WGS sequence"/>
</dbReference>
<dbReference type="PANTHER" id="PTHR43130">
    <property type="entry name" value="ARAC-FAMILY TRANSCRIPTIONAL REGULATOR"/>
    <property type="match status" value="1"/>
</dbReference>
<accession>A0A504ITA5</accession>
<dbReference type="Gene3D" id="3.40.50.880">
    <property type="match status" value="1"/>
</dbReference>
<evidence type="ECO:0000313" key="5">
    <source>
        <dbReference type="Proteomes" id="UP000315540"/>
    </source>
</evidence>
<dbReference type="PANTHER" id="PTHR43130:SF3">
    <property type="entry name" value="HTH-TYPE TRANSCRIPTIONAL REGULATOR RV1931C"/>
    <property type="match status" value="1"/>
</dbReference>
<dbReference type="AlphaFoldDB" id="A0A504ITA5"/>
<sequence length="312" mass="35801">MNQKIIFVTPPGVHLLDINGPAHIFYEAKEYGANIDLHFVSPIDNDMIVSSAGLKFYDLNSYHDYTLTDEDFIIVPGISFSYLLDRDLLNGFKSFFEWLRLQNEIGVTICSVCTGTFLLAESGVLKNKSCTTHWKRIVTFKEKYPNINIKENRLFVIDDNILTSAGVSSGIDLALYILEKKFSTKLAVDVAKEAVIYFRRSESDPQLSIYLKYRNHLEERIHRAQEFIIDNIGKQFNQADIAEHVHMSTRNLTRLFKKTTGITIHNYTQNLRIERALQLLADKNKIEMVASECGFKSSNQLRQIIGKHKKSL</sequence>
<dbReference type="SUPFAM" id="SSF52317">
    <property type="entry name" value="Class I glutamine amidotransferase-like"/>
    <property type="match status" value="1"/>
</dbReference>
<keyword evidence="2" id="KW-0804">Transcription</keyword>
<dbReference type="RefSeq" id="WP_140597598.1">
    <property type="nucleotide sequence ID" value="NZ_VFWZ01000011.1"/>
</dbReference>
<name>A0A504ITA5_9FLAO</name>
<dbReference type="InterPro" id="IPR029062">
    <property type="entry name" value="Class_I_gatase-like"/>
</dbReference>
<feature type="domain" description="HTH araC/xylS-type" evidence="3">
    <location>
        <begin position="222"/>
        <end position="312"/>
    </location>
</feature>
<dbReference type="GO" id="GO:0003700">
    <property type="term" value="F:DNA-binding transcription factor activity"/>
    <property type="evidence" value="ECO:0007669"/>
    <property type="project" value="InterPro"/>
</dbReference>
<dbReference type="OrthoDB" id="9803764at2"/>
<evidence type="ECO:0000256" key="1">
    <source>
        <dbReference type="ARBA" id="ARBA00023015"/>
    </source>
</evidence>
<dbReference type="SMART" id="SM00342">
    <property type="entry name" value="HTH_ARAC"/>
    <property type="match status" value="1"/>
</dbReference>
<dbReference type="GO" id="GO:0043565">
    <property type="term" value="F:sequence-specific DNA binding"/>
    <property type="evidence" value="ECO:0007669"/>
    <property type="project" value="InterPro"/>
</dbReference>
<proteinExistence type="predicted"/>
<dbReference type="Pfam" id="PF12833">
    <property type="entry name" value="HTH_18"/>
    <property type="match status" value="1"/>
</dbReference>
<dbReference type="Pfam" id="PF01965">
    <property type="entry name" value="DJ-1_PfpI"/>
    <property type="match status" value="1"/>
</dbReference>
<gene>
    <name evidence="4" type="ORF">FHK87_24890</name>
</gene>
<dbReference type="InterPro" id="IPR018060">
    <property type="entry name" value="HTH_AraC"/>
</dbReference>
<dbReference type="EMBL" id="VFWZ01000011">
    <property type="protein sequence ID" value="TPN81224.1"/>
    <property type="molecule type" value="Genomic_DNA"/>
</dbReference>
<evidence type="ECO:0000259" key="3">
    <source>
        <dbReference type="PROSITE" id="PS01124"/>
    </source>
</evidence>
<organism evidence="4 5">
    <name type="scientific">Aquimarina algicola</name>
    <dbReference type="NCBI Taxonomy" id="2589995"/>
    <lineage>
        <taxon>Bacteria</taxon>
        <taxon>Pseudomonadati</taxon>
        <taxon>Bacteroidota</taxon>
        <taxon>Flavobacteriia</taxon>
        <taxon>Flavobacteriales</taxon>
        <taxon>Flavobacteriaceae</taxon>
        <taxon>Aquimarina</taxon>
    </lineage>
</organism>
<dbReference type="InterPro" id="IPR002818">
    <property type="entry name" value="DJ-1/PfpI"/>
</dbReference>
<evidence type="ECO:0000256" key="2">
    <source>
        <dbReference type="ARBA" id="ARBA00023163"/>
    </source>
</evidence>
<dbReference type="PROSITE" id="PS01124">
    <property type="entry name" value="HTH_ARAC_FAMILY_2"/>
    <property type="match status" value="1"/>
</dbReference>
<keyword evidence="5" id="KW-1185">Reference proteome</keyword>
<evidence type="ECO:0000313" key="4">
    <source>
        <dbReference type="EMBL" id="TPN81224.1"/>
    </source>
</evidence>
<protein>
    <submittedName>
        <fullName evidence="4">Helix-turn-helix domain-containing protein</fullName>
    </submittedName>
</protein>
<dbReference type="SUPFAM" id="SSF46689">
    <property type="entry name" value="Homeodomain-like"/>
    <property type="match status" value="1"/>
</dbReference>
<dbReference type="InterPro" id="IPR052158">
    <property type="entry name" value="INH-QAR"/>
</dbReference>
<keyword evidence="1" id="KW-0805">Transcription regulation</keyword>
<comment type="caution">
    <text evidence="4">The sequence shown here is derived from an EMBL/GenBank/DDBJ whole genome shotgun (WGS) entry which is preliminary data.</text>
</comment>
<dbReference type="Gene3D" id="1.10.10.60">
    <property type="entry name" value="Homeodomain-like"/>
    <property type="match status" value="1"/>
</dbReference>
<reference evidence="4 5" key="1">
    <citation type="submission" date="2019-06" db="EMBL/GenBank/DDBJ databases">
        <authorList>
            <person name="Meng X."/>
        </authorList>
    </citation>
    <scope>NUCLEOTIDE SEQUENCE [LARGE SCALE GENOMIC DNA]</scope>
    <source>
        <strain evidence="4 5">M625</strain>
    </source>
</reference>